<dbReference type="PANTHER" id="PTHR24136:SF15">
    <property type="entry name" value="ANK_REP_REGION DOMAIN-CONTAINING PROTEIN"/>
    <property type="match status" value="1"/>
</dbReference>
<evidence type="ECO:0000313" key="7">
    <source>
        <dbReference type="Proteomes" id="UP000494165"/>
    </source>
</evidence>
<dbReference type="SUPFAM" id="SSF48403">
    <property type="entry name" value="Ankyrin repeat"/>
    <property type="match status" value="1"/>
</dbReference>
<dbReference type="PROSITE" id="PS50297">
    <property type="entry name" value="ANK_REP_REGION"/>
    <property type="match status" value="1"/>
</dbReference>
<dbReference type="InterPro" id="IPR001496">
    <property type="entry name" value="SOCS_box"/>
</dbReference>
<dbReference type="Pfam" id="PF07525">
    <property type="entry name" value="SOCS_box"/>
    <property type="match status" value="1"/>
</dbReference>
<name>A0A8S1D6K5_9INSE</name>
<evidence type="ECO:0000256" key="1">
    <source>
        <dbReference type="ARBA" id="ARBA00005949"/>
    </source>
</evidence>
<dbReference type="CDD" id="cd03587">
    <property type="entry name" value="SOCS"/>
    <property type="match status" value="1"/>
</dbReference>
<evidence type="ECO:0000256" key="4">
    <source>
        <dbReference type="PROSITE-ProRule" id="PRU00023"/>
    </source>
</evidence>
<comment type="similarity">
    <text evidence="1">Belongs to the ankyrin SOCS box (ASB) family.</text>
</comment>
<reference evidence="6 7" key="1">
    <citation type="submission" date="2020-04" db="EMBL/GenBank/DDBJ databases">
        <authorList>
            <person name="Alioto T."/>
            <person name="Alioto T."/>
            <person name="Gomez Garrido J."/>
        </authorList>
    </citation>
    <scope>NUCLEOTIDE SEQUENCE [LARGE SCALE GENOMIC DNA]</scope>
</reference>
<dbReference type="InterPro" id="IPR002110">
    <property type="entry name" value="Ankyrin_rpt"/>
</dbReference>
<dbReference type="InterPro" id="IPR051573">
    <property type="entry name" value="Ankyrin-SOCS_box_domain"/>
</dbReference>
<dbReference type="Gene3D" id="1.10.750.20">
    <property type="entry name" value="SOCS box"/>
    <property type="match status" value="1"/>
</dbReference>
<evidence type="ECO:0000256" key="2">
    <source>
        <dbReference type="ARBA" id="ARBA00022737"/>
    </source>
</evidence>
<gene>
    <name evidence="6" type="ORF">CLODIP_2_CD15169</name>
</gene>
<dbReference type="SMART" id="SM00248">
    <property type="entry name" value="ANK"/>
    <property type="match status" value="4"/>
</dbReference>
<protein>
    <recommendedName>
        <fullName evidence="5">SOCS box domain-containing protein</fullName>
    </recommendedName>
</protein>
<evidence type="ECO:0000259" key="5">
    <source>
        <dbReference type="PROSITE" id="PS50225"/>
    </source>
</evidence>
<keyword evidence="7" id="KW-1185">Reference proteome</keyword>
<keyword evidence="3 4" id="KW-0040">ANK repeat</keyword>
<keyword evidence="2" id="KW-0677">Repeat</keyword>
<dbReference type="SMART" id="SM00969">
    <property type="entry name" value="SOCS_box"/>
    <property type="match status" value="1"/>
</dbReference>
<dbReference type="AlphaFoldDB" id="A0A8S1D6K5"/>
<dbReference type="GO" id="GO:0016567">
    <property type="term" value="P:protein ubiquitination"/>
    <property type="evidence" value="ECO:0007669"/>
    <property type="project" value="TreeGrafter"/>
</dbReference>
<dbReference type="Proteomes" id="UP000494165">
    <property type="component" value="Unassembled WGS sequence"/>
</dbReference>
<sequence>MSVMVLSLHSSQCRQSDADVLQMDEVLERDPDALERRAEFSFCGQLTPLQSAVYRNHTVCVNFLIKKGANVNAVTGTGHHTALYIAIYRKYLNMVEILLEKGASTKSHLAPYTNAEKQLICESWYFHLAVTFEFLDIAKKLVEYGSNTEDFDKHTGNQILHAAEIAAAKPSPEVLLLALQYGPSIGERSVAREGVRAQGSSLVLCTVGNKWSLTSDVKVEKLKLVWTLLSKFGHSFWCTDNKGRNVQKVLERKRTKNSNINLPDSIFVDLLDFLEALMFNPLSLQDLCRIAVRSRLGQGAHQKINSIGSIPQTVQSFLKYELL</sequence>
<accession>A0A8S1D6K5</accession>
<dbReference type="Pfam" id="PF12796">
    <property type="entry name" value="Ank_2"/>
    <property type="match status" value="1"/>
</dbReference>
<proteinExistence type="inferred from homology"/>
<dbReference type="PANTHER" id="PTHR24136">
    <property type="entry name" value="SOWAH (DROSOPHILA) HOMOLOG"/>
    <property type="match status" value="1"/>
</dbReference>
<dbReference type="GO" id="GO:0045732">
    <property type="term" value="P:positive regulation of protein catabolic process"/>
    <property type="evidence" value="ECO:0007669"/>
    <property type="project" value="TreeGrafter"/>
</dbReference>
<organism evidence="6 7">
    <name type="scientific">Cloeon dipterum</name>
    <dbReference type="NCBI Taxonomy" id="197152"/>
    <lineage>
        <taxon>Eukaryota</taxon>
        <taxon>Metazoa</taxon>
        <taxon>Ecdysozoa</taxon>
        <taxon>Arthropoda</taxon>
        <taxon>Hexapoda</taxon>
        <taxon>Insecta</taxon>
        <taxon>Pterygota</taxon>
        <taxon>Palaeoptera</taxon>
        <taxon>Ephemeroptera</taxon>
        <taxon>Pisciforma</taxon>
        <taxon>Baetidae</taxon>
        <taxon>Cloeon</taxon>
    </lineage>
</organism>
<dbReference type="PROSITE" id="PS50088">
    <property type="entry name" value="ANK_REPEAT"/>
    <property type="match status" value="1"/>
</dbReference>
<evidence type="ECO:0000313" key="6">
    <source>
        <dbReference type="EMBL" id="CAB3373507.1"/>
    </source>
</evidence>
<comment type="caution">
    <text evidence="6">The sequence shown here is derived from an EMBL/GenBank/DDBJ whole genome shotgun (WGS) entry which is preliminary data.</text>
</comment>
<dbReference type="InterPro" id="IPR036770">
    <property type="entry name" value="Ankyrin_rpt-contain_sf"/>
</dbReference>
<dbReference type="PROSITE" id="PS50225">
    <property type="entry name" value="SOCS"/>
    <property type="match status" value="1"/>
</dbReference>
<dbReference type="Gene3D" id="1.25.40.20">
    <property type="entry name" value="Ankyrin repeat-containing domain"/>
    <property type="match status" value="1"/>
</dbReference>
<feature type="domain" description="SOCS box" evidence="5">
    <location>
        <begin position="280"/>
        <end position="323"/>
    </location>
</feature>
<dbReference type="EMBL" id="CADEPI010000086">
    <property type="protein sequence ID" value="CAB3373507.1"/>
    <property type="molecule type" value="Genomic_DNA"/>
</dbReference>
<evidence type="ECO:0000256" key="3">
    <source>
        <dbReference type="ARBA" id="ARBA00023043"/>
    </source>
</evidence>
<feature type="repeat" description="ANK" evidence="4">
    <location>
        <begin position="44"/>
        <end position="76"/>
    </location>
</feature>
<dbReference type="OrthoDB" id="10252328at2759"/>